<protein>
    <submittedName>
        <fullName evidence="2">Uncharacterized protein</fullName>
    </submittedName>
</protein>
<evidence type="ECO:0000256" key="1">
    <source>
        <dbReference type="SAM" id="MobiDB-lite"/>
    </source>
</evidence>
<accession>A0ABY9M7G7</accession>
<keyword evidence="3" id="KW-1185">Reference proteome</keyword>
<feature type="region of interest" description="Disordered" evidence="1">
    <location>
        <begin position="111"/>
        <end position="134"/>
    </location>
</feature>
<evidence type="ECO:0000313" key="2">
    <source>
        <dbReference type="EMBL" id="WMD22936.1"/>
    </source>
</evidence>
<dbReference type="RefSeq" id="WP_306948381.1">
    <property type="nucleotide sequence ID" value="NZ_CP132976.1"/>
</dbReference>
<sequence>MENPFGDSDEPSSDHRQYLVLIAASKDNASLAQKLLENLKKHVDERAAPLWIDAKGIGVLLTTDLVASDIWREMFQKEPGQDYGDTRNMLVLELGKDWAARRDDKIEHWLASHVGNPLPSAPRRADAAKRKDRR</sequence>
<dbReference type="Proteomes" id="UP001234798">
    <property type="component" value="Chromosome"/>
</dbReference>
<name>A0ABY9M7G7_9BURK</name>
<feature type="compositionally biased region" description="Basic and acidic residues" evidence="1">
    <location>
        <begin position="123"/>
        <end position="134"/>
    </location>
</feature>
<organism evidence="2 3">
    <name type="scientific">Achromobacter seleniivolatilans</name>
    <dbReference type="NCBI Taxonomy" id="3047478"/>
    <lineage>
        <taxon>Bacteria</taxon>
        <taxon>Pseudomonadati</taxon>
        <taxon>Pseudomonadota</taxon>
        <taxon>Betaproteobacteria</taxon>
        <taxon>Burkholderiales</taxon>
        <taxon>Alcaligenaceae</taxon>
        <taxon>Achromobacter</taxon>
    </lineage>
</organism>
<dbReference type="EMBL" id="CP132976">
    <property type="protein sequence ID" value="WMD22936.1"/>
    <property type="molecule type" value="Genomic_DNA"/>
</dbReference>
<reference evidence="2 3" key="1">
    <citation type="submission" date="2023-08" db="EMBL/GenBank/DDBJ databases">
        <title>Achromobacter seleniivolatilans sp. nov., isolated from seleniferous soil.</title>
        <authorList>
            <person name="Zhang S."/>
            <person name="Li K."/>
            <person name="Peng J."/>
            <person name="Zhao Q."/>
            <person name="Wang H."/>
            <person name="Guo Y."/>
        </authorList>
    </citation>
    <scope>NUCLEOTIDE SEQUENCE [LARGE SCALE GENOMIC DNA]</scope>
    <source>
        <strain evidence="2 3">R39</strain>
    </source>
</reference>
<gene>
    <name evidence="2" type="ORF">RAS12_11335</name>
</gene>
<proteinExistence type="predicted"/>
<evidence type="ECO:0000313" key="3">
    <source>
        <dbReference type="Proteomes" id="UP001234798"/>
    </source>
</evidence>